<organism evidence="1 2">
    <name type="scientific">Aeromonas caviae</name>
    <name type="common">Aeromonas punctata</name>
    <dbReference type="NCBI Taxonomy" id="648"/>
    <lineage>
        <taxon>Bacteria</taxon>
        <taxon>Pseudomonadati</taxon>
        <taxon>Pseudomonadota</taxon>
        <taxon>Gammaproteobacteria</taxon>
        <taxon>Aeromonadales</taxon>
        <taxon>Aeromonadaceae</taxon>
        <taxon>Aeromonas</taxon>
    </lineage>
</organism>
<reference evidence="1" key="1">
    <citation type="submission" date="2021-07" db="EMBL/GenBank/DDBJ databases">
        <title>Draft genome sequence of carbapenem-resistant Aeromonas spp. in Japan.</title>
        <authorList>
            <person name="Maehana S."/>
            <person name="Suzuki M."/>
            <person name="Kitasato H."/>
        </authorList>
    </citation>
    <scope>NUCLEOTIDE SEQUENCE</scope>
    <source>
        <strain evidence="1">KAM351</strain>
    </source>
</reference>
<sequence length="75" mass="8812">MPARRSGWPWRGHRLAFLLPTANRERIDMTTPYRARTYKKDLQARPALKRRQVDRSRIEELAMLKALGLDPKVAL</sequence>
<evidence type="ECO:0000313" key="1">
    <source>
        <dbReference type="EMBL" id="GJA64091.1"/>
    </source>
</evidence>
<name>A0AA37CZZ5_AERCA</name>
<proteinExistence type="predicted"/>
<gene>
    <name evidence="1" type="ORF">KAM351_27020</name>
</gene>
<accession>A0AA37CZZ5</accession>
<comment type="caution">
    <text evidence="1">The sequence shown here is derived from an EMBL/GenBank/DDBJ whole genome shotgun (WGS) entry which is preliminary data.</text>
</comment>
<protein>
    <submittedName>
        <fullName evidence="1">Uncharacterized protein</fullName>
    </submittedName>
</protein>
<dbReference type="EMBL" id="BPNN01000040">
    <property type="protein sequence ID" value="GJA64091.1"/>
    <property type="molecule type" value="Genomic_DNA"/>
</dbReference>
<dbReference type="Proteomes" id="UP000886934">
    <property type="component" value="Unassembled WGS sequence"/>
</dbReference>
<evidence type="ECO:0000313" key="2">
    <source>
        <dbReference type="Proteomes" id="UP000886934"/>
    </source>
</evidence>
<dbReference type="AlphaFoldDB" id="A0AA37CZZ5"/>